<name>A0A495JHD2_9ACTN</name>
<evidence type="ECO:0000313" key="1">
    <source>
        <dbReference type="EMBL" id="RKR88297.1"/>
    </source>
</evidence>
<dbReference type="EMBL" id="RBKT01000001">
    <property type="protein sequence ID" value="RKR88297.1"/>
    <property type="molecule type" value="Genomic_DNA"/>
</dbReference>
<comment type="caution">
    <text evidence="1">The sequence shown here is derived from an EMBL/GenBank/DDBJ whole genome shotgun (WGS) entry which is preliminary data.</text>
</comment>
<reference evidence="1 2" key="1">
    <citation type="submission" date="2018-10" db="EMBL/GenBank/DDBJ databases">
        <title>Sequencing the genomes of 1000 actinobacteria strains.</title>
        <authorList>
            <person name="Klenk H.-P."/>
        </authorList>
    </citation>
    <scope>NUCLEOTIDE SEQUENCE [LARGE SCALE GENOMIC DNA]</scope>
    <source>
        <strain evidence="1 2">DSM 45175</strain>
    </source>
</reference>
<proteinExistence type="predicted"/>
<gene>
    <name evidence="1" type="ORF">BDK92_2608</name>
</gene>
<keyword evidence="2" id="KW-1185">Reference proteome</keyword>
<accession>A0A495JHD2</accession>
<dbReference type="AlphaFoldDB" id="A0A495JHD2"/>
<evidence type="ECO:0000313" key="2">
    <source>
        <dbReference type="Proteomes" id="UP000277671"/>
    </source>
</evidence>
<organism evidence="1 2">
    <name type="scientific">Micromonospora pisi</name>
    <dbReference type="NCBI Taxonomy" id="589240"/>
    <lineage>
        <taxon>Bacteria</taxon>
        <taxon>Bacillati</taxon>
        <taxon>Actinomycetota</taxon>
        <taxon>Actinomycetes</taxon>
        <taxon>Micromonosporales</taxon>
        <taxon>Micromonosporaceae</taxon>
        <taxon>Micromonospora</taxon>
    </lineage>
</organism>
<dbReference type="Proteomes" id="UP000277671">
    <property type="component" value="Unassembled WGS sequence"/>
</dbReference>
<sequence>MSQVEGEGMFQDDEIRRLARRRERYALAVLAGASDAPQLLADMREAGRQLGVLRDAEALAAHRNQGAVWAWPKHAPWAGF</sequence>
<protein>
    <submittedName>
        <fullName evidence="1">Uncharacterized protein</fullName>
    </submittedName>
</protein>